<organism evidence="2 3">
    <name type="scientific">Nitrosomonas communis</name>
    <dbReference type="NCBI Taxonomy" id="44574"/>
    <lineage>
        <taxon>Bacteria</taxon>
        <taxon>Pseudomonadati</taxon>
        <taxon>Pseudomonadota</taxon>
        <taxon>Betaproteobacteria</taxon>
        <taxon>Nitrosomonadales</taxon>
        <taxon>Nitrosomonadaceae</taxon>
        <taxon>Nitrosomonas</taxon>
    </lineage>
</organism>
<reference evidence="2 3" key="1">
    <citation type="submission" date="2019-07" db="EMBL/GenBank/DDBJ databases">
        <title>Active sludge and wastewater microbial communities from Klosterneuburg, Austria.</title>
        <authorList>
            <person name="Wagner M."/>
        </authorList>
    </citation>
    <scope>NUCLEOTIDE SEQUENCE [LARGE SCALE GENOMIC DNA]</scope>
    <source>
        <strain evidence="2 3">Nm2</strain>
    </source>
</reference>
<dbReference type="Proteomes" id="UP000324176">
    <property type="component" value="Unassembled WGS sequence"/>
</dbReference>
<accession>A0A5D3YAZ8</accession>
<evidence type="ECO:0000313" key="3">
    <source>
        <dbReference type="Proteomes" id="UP000324176"/>
    </source>
</evidence>
<feature type="region of interest" description="Disordered" evidence="1">
    <location>
        <begin position="33"/>
        <end position="54"/>
    </location>
</feature>
<dbReference type="AlphaFoldDB" id="A0A5D3YAZ8"/>
<name>A0A5D3YAZ8_9PROT</name>
<protein>
    <submittedName>
        <fullName evidence="2">Uncharacterized protein</fullName>
    </submittedName>
</protein>
<sequence>MDEVDKAKFKLEEHISILFQNISKKQIDISAPLKKVQSSNQDQARANSVGAAYS</sequence>
<comment type="caution">
    <text evidence="2">The sequence shown here is derived from an EMBL/GenBank/DDBJ whole genome shotgun (WGS) entry which is preliminary data.</text>
</comment>
<gene>
    <name evidence="2" type="ORF">BCL69_10643</name>
</gene>
<evidence type="ECO:0000313" key="2">
    <source>
        <dbReference type="EMBL" id="TYP80019.1"/>
    </source>
</evidence>
<proteinExistence type="predicted"/>
<dbReference type="RefSeq" id="WP_158441575.1">
    <property type="nucleotide sequence ID" value="NZ_CBDIPD010000114.1"/>
</dbReference>
<dbReference type="EMBL" id="VNHT01000064">
    <property type="protein sequence ID" value="TYP80019.1"/>
    <property type="molecule type" value="Genomic_DNA"/>
</dbReference>
<feature type="compositionally biased region" description="Polar residues" evidence="1">
    <location>
        <begin position="36"/>
        <end position="46"/>
    </location>
</feature>
<evidence type="ECO:0000256" key="1">
    <source>
        <dbReference type="SAM" id="MobiDB-lite"/>
    </source>
</evidence>